<comment type="catalytic activity">
    <reaction evidence="10 11">
        <text>shikimate + ATP = 3-phosphoshikimate + ADP + H(+)</text>
        <dbReference type="Rhea" id="RHEA:13121"/>
        <dbReference type="ChEBI" id="CHEBI:15378"/>
        <dbReference type="ChEBI" id="CHEBI:30616"/>
        <dbReference type="ChEBI" id="CHEBI:36208"/>
        <dbReference type="ChEBI" id="CHEBI:145989"/>
        <dbReference type="ChEBI" id="CHEBI:456216"/>
        <dbReference type="EC" id="2.7.1.71"/>
    </reaction>
</comment>
<comment type="caution">
    <text evidence="11">Lacks conserved residue(s) required for the propagation of feature annotation.</text>
</comment>
<dbReference type="PROSITE" id="PS01128">
    <property type="entry name" value="SHIKIMATE_KINASE"/>
    <property type="match status" value="1"/>
</dbReference>
<evidence type="ECO:0000256" key="9">
    <source>
        <dbReference type="ARBA" id="ARBA00023141"/>
    </source>
</evidence>
<evidence type="ECO:0000256" key="10">
    <source>
        <dbReference type="ARBA" id="ARBA00048567"/>
    </source>
</evidence>
<dbReference type="GO" id="GO:0004765">
    <property type="term" value="F:shikimate kinase activity"/>
    <property type="evidence" value="ECO:0007669"/>
    <property type="project" value="UniProtKB-EC"/>
</dbReference>
<keyword evidence="13" id="KW-1185">Reference proteome</keyword>
<comment type="function">
    <text evidence="11">Catalyzes the specific phosphorylation of the 3-hydroxyl group of shikimic acid using ATP as a cosubstrate.</text>
</comment>
<evidence type="ECO:0000256" key="2">
    <source>
        <dbReference type="ARBA" id="ARBA00006997"/>
    </source>
</evidence>
<sequence length="158" mass="17484">MAKILIGFMGAGKTTIAQLLDPNYVDMDAIITERIGMPIADFFAKEGEAAFRKIESEVLEELLKTNQVVSTGGGVVESEHNRRLLAANADTIYLKADLETVRQRIQADTKNIRPLFVNNTKEAFQALFDRRQALYEEAASRVILVSGKTPAEIVEEIG</sequence>
<evidence type="ECO:0000256" key="5">
    <source>
        <dbReference type="ARBA" id="ARBA00022679"/>
    </source>
</evidence>
<comment type="pathway">
    <text evidence="1 11">Metabolic intermediate biosynthesis; chorismate biosynthesis; chorismate from D-erythrose 4-phosphate and phosphoenolpyruvate: step 5/7.</text>
</comment>
<evidence type="ECO:0000256" key="4">
    <source>
        <dbReference type="ARBA" id="ARBA00022605"/>
    </source>
</evidence>
<dbReference type="InterPro" id="IPR000623">
    <property type="entry name" value="Shikimate_kinase/TSH1"/>
</dbReference>
<dbReference type="Proteomes" id="UP001549037">
    <property type="component" value="Unassembled WGS sequence"/>
</dbReference>
<evidence type="ECO:0000256" key="1">
    <source>
        <dbReference type="ARBA" id="ARBA00004842"/>
    </source>
</evidence>
<feature type="binding site" evidence="11">
    <location>
        <position position="73"/>
    </location>
    <ligand>
        <name>substrate</name>
    </ligand>
</feature>
<evidence type="ECO:0000256" key="3">
    <source>
        <dbReference type="ARBA" id="ARBA00012154"/>
    </source>
</evidence>
<comment type="cofactor">
    <cofactor evidence="11">
        <name>Mg(2+)</name>
        <dbReference type="ChEBI" id="CHEBI:18420"/>
    </cofactor>
    <text evidence="11">Binds 1 Mg(2+) ion per subunit.</text>
</comment>
<evidence type="ECO:0000256" key="6">
    <source>
        <dbReference type="ARBA" id="ARBA00022741"/>
    </source>
</evidence>
<keyword evidence="11" id="KW-0479">Metal-binding</keyword>
<keyword evidence="11" id="KW-0963">Cytoplasm</keyword>
<feature type="binding site" evidence="11">
    <location>
        <position position="52"/>
    </location>
    <ligand>
        <name>substrate</name>
    </ligand>
</feature>
<keyword evidence="7 11" id="KW-0418">Kinase</keyword>
<evidence type="ECO:0000313" key="13">
    <source>
        <dbReference type="Proteomes" id="UP001549037"/>
    </source>
</evidence>
<dbReference type="InterPro" id="IPR027417">
    <property type="entry name" value="P-loop_NTPase"/>
</dbReference>
<feature type="binding site" evidence="11">
    <location>
        <position position="131"/>
    </location>
    <ligand>
        <name>substrate</name>
    </ligand>
</feature>
<dbReference type="Gene3D" id="3.40.50.300">
    <property type="entry name" value="P-loop containing nucleotide triphosphate hydrolases"/>
    <property type="match status" value="1"/>
</dbReference>
<accession>A0ABV2JCH7</accession>
<comment type="similarity">
    <text evidence="2 11">Belongs to the shikimate kinase family.</text>
</comment>
<comment type="subcellular location">
    <subcellularLocation>
        <location evidence="11">Cytoplasm</location>
    </subcellularLocation>
</comment>
<comment type="subunit">
    <text evidence="11">Monomer.</text>
</comment>
<keyword evidence="8 11" id="KW-0067">ATP-binding</keyword>
<feature type="binding site" evidence="11">
    <location>
        <position position="113"/>
    </location>
    <ligand>
        <name>ATP</name>
        <dbReference type="ChEBI" id="CHEBI:30616"/>
    </ligand>
</feature>
<feature type="binding site" evidence="11">
    <location>
        <position position="14"/>
    </location>
    <ligand>
        <name>Mg(2+)</name>
        <dbReference type="ChEBI" id="CHEBI:18420"/>
    </ligand>
</feature>
<keyword evidence="5 11" id="KW-0808">Transferase</keyword>
<dbReference type="RefSeq" id="WP_354367062.1">
    <property type="nucleotide sequence ID" value="NZ_JBEPLN010000001.1"/>
</dbReference>
<evidence type="ECO:0000256" key="8">
    <source>
        <dbReference type="ARBA" id="ARBA00022840"/>
    </source>
</evidence>
<organism evidence="12 13">
    <name type="scientific">Streptococcus porcorum</name>
    <dbReference type="NCBI Taxonomy" id="701526"/>
    <lineage>
        <taxon>Bacteria</taxon>
        <taxon>Bacillati</taxon>
        <taxon>Bacillota</taxon>
        <taxon>Bacilli</taxon>
        <taxon>Lactobacillales</taxon>
        <taxon>Streptococcaceae</taxon>
        <taxon>Streptococcus</taxon>
    </lineage>
</organism>
<evidence type="ECO:0000313" key="12">
    <source>
        <dbReference type="EMBL" id="MET3633465.1"/>
    </source>
</evidence>
<dbReference type="EMBL" id="JBEPLN010000001">
    <property type="protein sequence ID" value="MET3633465.1"/>
    <property type="molecule type" value="Genomic_DNA"/>
</dbReference>
<protein>
    <recommendedName>
        <fullName evidence="3 11">Shikimate kinase</fullName>
        <shortName evidence="11">SK</shortName>
        <ecNumber evidence="3 11">2.7.1.71</ecNumber>
    </recommendedName>
</protein>
<evidence type="ECO:0000256" key="7">
    <source>
        <dbReference type="ARBA" id="ARBA00022777"/>
    </source>
</evidence>
<dbReference type="Pfam" id="PF01202">
    <property type="entry name" value="SKI"/>
    <property type="match status" value="1"/>
</dbReference>
<keyword evidence="6 11" id="KW-0547">Nucleotide-binding</keyword>
<dbReference type="PANTHER" id="PTHR21087:SF16">
    <property type="entry name" value="SHIKIMATE KINASE 1, CHLOROPLASTIC"/>
    <property type="match status" value="1"/>
</dbReference>
<feature type="binding site" evidence="11">
    <location>
        <begin position="10"/>
        <end position="15"/>
    </location>
    <ligand>
        <name>ATP</name>
        <dbReference type="ChEBI" id="CHEBI:30616"/>
    </ligand>
</feature>
<dbReference type="EC" id="2.7.1.71" evidence="3 11"/>
<reference evidence="12 13" key="1">
    <citation type="submission" date="2024-06" db="EMBL/GenBank/DDBJ databases">
        <title>Genomic Encyclopedia of Type Strains, Phase IV (KMG-IV): sequencing the most valuable type-strain genomes for metagenomic binning, comparative biology and taxonomic classification.</title>
        <authorList>
            <person name="Goeker M."/>
        </authorList>
    </citation>
    <scope>NUCLEOTIDE SEQUENCE [LARGE SCALE GENOMIC DNA]</scope>
    <source>
        <strain evidence="12 13">DSM 28302</strain>
    </source>
</reference>
<comment type="caution">
    <text evidence="12">The sequence shown here is derived from an EMBL/GenBank/DDBJ whole genome shotgun (WGS) entry which is preliminary data.</text>
</comment>
<keyword evidence="9 11" id="KW-0057">Aromatic amino acid biosynthesis</keyword>
<dbReference type="CDD" id="cd00464">
    <property type="entry name" value="SK"/>
    <property type="match status" value="1"/>
</dbReference>
<keyword evidence="4 11" id="KW-0028">Amino-acid biosynthesis</keyword>
<name>A0ABV2JCH7_9STRE</name>
<dbReference type="PRINTS" id="PR01100">
    <property type="entry name" value="SHIKIMTKNASE"/>
</dbReference>
<dbReference type="InterPro" id="IPR031322">
    <property type="entry name" value="Shikimate/glucono_kinase"/>
</dbReference>
<dbReference type="SUPFAM" id="SSF52540">
    <property type="entry name" value="P-loop containing nucleoside triphosphate hydrolases"/>
    <property type="match status" value="1"/>
</dbReference>
<proteinExistence type="inferred from homology"/>
<dbReference type="InterPro" id="IPR023000">
    <property type="entry name" value="Shikimate_kinase_CS"/>
</dbReference>
<evidence type="ECO:0000256" key="11">
    <source>
        <dbReference type="HAMAP-Rule" id="MF_00109"/>
    </source>
</evidence>
<feature type="binding site" evidence="11">
    <location>
        <position position="28"/>
    </location>
    <ligand>
        <name>substrate</name>
    </ligand>
</feature>
<dbReference type="HAMAP" id="MF_00109">
    <property type="entry name" value="Shikimate_kinase"/>
    <property type="match status" value="1"/>
</dbReference>
<keyword evidence="11" id="KW-0460">Magnesium</keyword>
<gene>
    <name evidence="11" type="primary">aroK</name>
    <name evidence="12" type="ORF">ABID28_000095</name>
</gene>
<dbReference type="PANTHER" id="PTHR21087">
    <property type="entry name" value="SHIKIMATE KINASE"/>
    <property type="match status" value="1"/>
</dbReference>